<dbReference type="GO" id="GO:0006412">
    <property type="term" value="P:translation"/>
    <property type="evidence" value="ECO:0007669"/>
    <property type="project" value="InterPro"/>
</dbReference>
<sequence length="136" mass="15123">MSSQTTCAMLCLRCLRAPLESISRSTRQAAPLIRSSSVAQPVQRRSFGVLSSLPSRPTILPARAALPASELQATTLQPTSPPGLSILQVRGAKRDTFKPSHVVRKRRHGFLSRLRTRTGRMILKRRRMKGRNTLSH</sequence>
<evidence type="ECO:0000256" key="2">
    <source>
        <dbReference type="ARBA" id="ARBA00022980"/>
    </source>
</evidence>
<dbReference type="GO" id="GO:0005762">
    <property type="term" value="C:mitochondrial large ribosomal subunit"/>
    <property type="evidence" value="ECO:0007669"/>
    <property type="project" value="TreeGrafter"/>
</dbReference>
<dbReference type="GO" id="GO:0003735">
    <property type="term" value="F:structural constituent of ribosome"/>
    <property type="evidence" value="ECO:0007669"/>
    <property type="project" value="InterPro"/>
</dbReference>
<dbReference type="eggNOG" id="ENOG502S8P5">
    <property type="taxonomic scope" value="Eukaryota"/>
</dbReference>
<evidence type="ECO:0000313" key="6">
    <source>
        <dbReference type="Proteomes" id="UP000016933"/>
    </source>
</evidence>
<keyword evidence="2" id="KW-0689">Ribosomal protein</keyword>
<dbReference type="FunFam" id="1.10.287.3980:FF:000001">
    <property type="entry name" value="Mitochondrial ribosomal protein L34"/>
    <property type="match status" value="1"/>
</dbReference>
<dbReference type="STRING" id="675120.M2YJX5"/>
<dbReference type="Pfam" id="PF00468">
    <property type="entry name" value="Ribosomal_L34"/>
    <property type="match status" value="1"/>
</dbReference>
<dbReference type="PANTHER" id="PTHR14503">
    <property type="entry name" value="MITOCHONDRIAL RIBOSOMAL PROTEIN 34 FAMILY MEMBER"/>
    <property type="match status" value="1"/>
</dbReference>
<evidence type="ECO:0000313" key="5">
    <source>
        <dbReference type="EMBL" id="EME39246.1"/>
    </source>
</evidence>
<dbReference type="PANTHER" id="PTHR14503:SF4">
    <property type="entry name" value="LARGE RIBOSOMAL SUBUNIT PROTEIN BL34M"/>
    <property type="match status" value="1"/>
</dbReference>
<proteinExistence type="inferred from homology"/>
<reference evidence="5 6" key="2">
    <citation type="journal article" date="2012" name="PLoS Pathog.">
        <title>Diverse lifestyles and strategies of plant pathogenesis encoded in the genomes of eighteen Dothideomycetes fungi.</title>
        <authorList>
            <person name="Ohm R.A."/>
            <person name="Feau N."/>
            <person name="Henrissat B."/>
            <person name="Schoch C.L."/>
            <person name="Horwitz B.A."/>
            <person name="Barry K.W."/>
            <person name="Condon B.J."/>
            <person name="Copeland A.C."/>
            <person name="Dhillon B."/>
            <person name="Glaser F."/>
            <person name="Hesse C.N."/>
            <person name="Kosti I."/>
            <person name="LaButti K."/>
            <person name="Lindquist E.A."/>
            <person name="Lucas S."/>
            <person name="Salamov A.A."/>
            <person name="Bradshaw R.E."/>
            <person name="Ciuffetti L."/>
            <person name="Hamelin R.C."/>
            <person name="Kema G.H.J."/>
            <person name="Lawrence C."/>
            <person name="Scott J.A."/>
            <person name="Spatafora J.W."/>
            <person name="Turgeon B.G."/>
            <person name="de Wit P.J.G.M."/>
            <person name="Zhong S."/>
            <person name="Goodwin S.B."/>
            <person name="Grigoriev I.V."/>
        </authorList>
    </citation>
    <scope>NUCLEOTIDE SEQUENCE [LARGE SCALE GENOMIC DNA]</scope>
    <source>
        <strain evidence="6">NZE10 / CBS 128990</strain>
    </source>
</reference>
<evidence type="ECO:0000256" key="1">
    <source>
        <dbReference type="ARBA" id="ARBA00010111"/>
    </source>
</evidence>
<keyword evidence="3" id="KW-0687">Ribonucleoprotein</keyword>
<dbReference type="AlphaFoldDB" id="M2YJX5"/>
<organism evidence="5 6">
    <name type="scientific">Dothistroma septosporum (strain NZE10 / CBS 128990)</name>
    <name type="common">Red band needle blight fungus</name>
    <name type="synonym">Mycosphaerella pini</name>
    <dbReference type="NCBI Taxonomy" id="675120"/>
    <lineage>
        <taxon>Eukaryota</taxon>
        <taxon>Fungi</taxon>
        <taxon>Dikarya</taxon>
        <taxon>Ascomycota</taxon>
        <taxon>Pezizomycotina</taxon>
        <taxon>Dothideomycetes</taxon>
        <taxon>Dothideomycetidae</taxon>
        <taxon>Mycosphaerellales</taxon>
        <taxon>Mycosphaerellaceae</taxon>
        <taxon>Dothistroma</taxon>
    </lineage>
</organism>
<gene>
    <name evidence="5" type="ORF">DOTSEDRAFT_179696</name>
</gene>
<accession>M2YJX5</accession>
<dbReference type="Proteomes" id="UP000016933">
    <property type="component" value="Unassembled WGS sequence"/>
</dbReference>
<dbReference type="EMBL" id="KB446545">
    <property type="protein sequence ID" value="EME39246.1"/>
    <property type="molecule type" value="Genomic_DNA"/>
</dbReference>
<name>M2YJX5_DOTSN</name>
<dbReference type="NCBIfam" id="TIGR01030">
    <property type="entry name" value="rpmH_bact"/>
    <property type="match status" value="1"/>
</dbReference>
<dbReference type="HOGENOM" id="CLU_129938_0_0_1"/>
<reference evidence="6" key="1">
    <citation type="journal article" date="2012" name="PLoS Genet.">
        <title>The genomes of the fungal plant pathogens Cladosporium fulvum and Dothistroma septosporum reveal adaptation to different hosts and lifestyles but also signatures of common ancestry.</title>
        <authorList>
            <person name="de Wit P.J.G.M."/>
            <person name="van der Burgt A."/>
            <person name="Oekmen B."/>
            <person name="Stergiopoulos I."/>
            <person name="Abd-Elsalam K.A."/>
            <person name="Aerts A.L."/>
            <person name="Bahkali A.H."/>
            <person name="Beenen H.G."/>
            <person name="Chettri P."/>
            <person name="Cox M.P."/>
            <person name="Datema E."/>
            <person name="de Vries R.P."/>
            <person name="Dhillon B."/>
            <person name="Ganley A.R."/>
            <person name="Griffiths S.A."/>
            <person name="Guo Y."/>
            <person name="Hamelin R.C."/>
            <person name="Henrissat B."/>
            <person name="Kabir M.S."/>
            <person name="Jashni M.K."/>
            <person name="Kema G."/>
            <person name="Klaubauf S."/>
            <person name="Lapidus A."/>
            <person name="Levasseur A."/>
            <person name="Lindquist E."/>
            <person name="Mehrabi R."/>
            <person name="Ohm R.A."/>
            <person name="Owen T.J."/>
            <person name="Salamov A."/>
            <person name="Schwelm A."/>
            <person name="Schijlen E."/>
            <person name="Sun H."/>
            <person name="van den Burg H.A."/>
            <person name="van Ham R.C.H.J."/>
            <person name="Zhang S."/>
            <person name="Goodwin S.B."/>
            <person name="Grigoriev I.V."/>
            <person name="Collemare J."/>
            <person name="Bradshaw R.E."/>
        </authorList>
    </citation>
    <scope>NUCLEOTIDE SEQUENCE [LARGE SCALE GENOMIC DNA]</scope>
    <source>
        <strain evidence="6">NZE10 / CBS 128990</strain>
    </source>
</reference>
<dbReference type="OMA" id="GRWYLAH"/>
<dbReference type="OrthoDB" id="431691at2759"/>
<protein>
    <recommendedName>
        <fullName evidence="4">Large ribosomal subunit protein bL34m</fullName>
    </recommendedName>
</protein>
<dbReference type="InterPro" id="IPR000271">
    <property type="entry name" value="Ribosomal_bL34"/>
</dbReference>
<dbReference type="Gene3D" id="1.10.287.3980">
    <property type="match status" value="1"/>
</dbReference>
<evidence type="ECO:0000256" key="4">
    <source>
        <dbReference type="ARBA" id="ARBA00035274"/>
    </source>
</evidence>
<keyword evidence="6" id="KW-1185">Reference proteome</keyword>
<comment type="similarity">
    <text evidence="1">Belongs to the bacterial ribosomal protein bL34 family.</text>
</comment>
<dbReference type="HAMAP" id="MF_00391">
    <property type="entry name" value="Ribosomal_bL34"/>
    <property type="match status" value="1"/>
</dbReference>
<evidence type="ECO:0000256" key="3">
    <source>
        <dbReference type="ARBA" id="ARBA00023274"/>
    </source>
</evidence>